<keyword evidence="1" id="KW-0805">Transcription regulation</keyword>
<dbReference type="EMBL" id="RMVN01000004">
    <property type="protein sequence ID" value="RSK21745.1"/>
    <property type="molecule type" value="Genomic_DNA"/>
</dbReference>
<organism evidence="5 6">
    <name type="scientific">Streptococcus oralis</name>
    <dbReference type="NCBI Taxonomy" id="1303"/>
    <lineage>
        <taxon>Bacteria</taxon>
        <taxon>Bacillati</taxon>
        <taxon>Bacillota</taxon>
        <taxon>Bacilli</taxon>
        <taxon>Lactobacillales</taxon>
        <taxon>Streptococcaceae</taxon>
        <taxon>Streptococcus</taxon>
    </lineage>
</organism>
<dbReference type="GO" id="GO:0003677">
    <property type="term" value="F:DNA binding"/>
    <property type="evidence" value="ECO:0007669"/>
    <property type="project" value="UniProtKB-KW"/>
</dbReference>
<dbReference type="InterPro" id="IPR000835">
    <property type="entry name" value="HTH_MarR-typ"/>
</dbReference>
<gene>
    <name evidence="5" type="ORF">D8800_04820</name>
</gene>
<dbReference type="GO" id="GO:0003700">
    <property type="term" value="F:DNA-binding transcription factor activity"/>
    <property type="evidence" value="ECO:0007669"/>
    <property type="project" value="InterPro"/>
</dbReference>
<evidence type="ECO:0000259" key="4">
    <source>
        <dbReference type="PROSITE" id="PS50995"/>
    </source>
</evidence>
<dbReference type="PROSITE" id="PS50995">
    <property type="entry name" value="HTH_MARR_2"/>
    <property type="match status" value="1"/>
</dbReference>
<feature type="domain" description="HTH marR-type" evidence="4">
    <location>
        <begin position="1"/>
        <end position="138"/>
    </location>
</feature>
<evidence type="ECO:0000256" key="1">
    <source>
        <dbReference type="ARBA" id="ARBA00023015"/>
    </source>
</evidence>
<dbReference type="SMART" id="SM00347">
    <property type="entry name" value="HTH_MARR"/>
    <property type="match status" value="1"/>
</dbReference>
<comment type="caution">
    <text evidence="5">The sequence shown here is derived from an EMBL/GenBank/DDBJ whole genome shotgun (WGS) entry which is preliminary data.</text>
</comment>
<evidence type="ECO:0000313" key="6">
    <source>
        <dbReference type="Proteomes" id="UP000269220"/>
    </source>
</evidence>
<dbReference type="Gene3D" id="1.10.10.10">
    <property type="entry name" value="Winged helix-like DNA-binding domain superfamily/Winged helix DNA-binding domain"/>
    <property type="match status" value="1"/>
</dbReference>
<dbReference type="InterPro" id="IPR036388">
    <property type="entry name" value="WH-like_DNA-bd_sf"/>
</dbReference>
<evidence type="ECO:0000256" key="3">
    <source>
        <dbReference type="ARBA" id="ARBA00023163"/>
    </source>
</evidence>
<dbReference type="PANTHER" id="PTHR42756:SF1">
    <property type="entry name" value="TRANSCRIPTIONAL REPRESSOR OF EMRAB OPERON"/>
    <property type="match status" value="1"/>
</dbReference>
<accession>A0A428IV62</accession>
<keyword evidence="2" id="KW-0238">DNA-binding</keyword>
<dbReference type="RefSeq" id="WP_125458259.1">
    <property type="nucleotide sequence ID" value="NZ_RMVN01000004.1"/>
</dbReference>
<keyword evidence="3" id="KW-0804">Transcription</keyword>
<evidence type="ECO:0000313" key="5">
    <source>
        <dbReference type="EMBL" id="RSK21745.1"/>
    </source>
</evidence>
<dbReference type="AlphaFoldDB" id="A0A428IV62"/>
<dbReference type="Pfam" id="PF01047">
    <property type="entry name" value="MarR"/>
    <property type="match status" value="1"/>
</dbReference>
<dbReference type="PANTHER" id="PTHR42756">
    <property type="entry name" value="TRANSCRIPTIONAL REGULATOR, MARR"/>
    <property type="match status" value="1"/>
</dbReference>
<evidence type="ECO:0000256" key="2">
    <source>
        <dbReference type="ARBA" id="ARBA00023125"/>
    </source>
</evidence>
<sequence length="156" mass="17762">MKDSHLLAHHIRLLNGRIFQRLLSQDPEALYRSEQGKILAVLWNSETGCATATDIALATGLANNTLTTMIKKLEEQNLVTISPCGEDKRKKYLVLTELGQSQKEVGHRVSQKLDTIFYKGFTEEEIRQFEGFQERILANLKEEENEVLDGKLAVYK</sequence>
<dbReference type="Proteomes" id="UP000269220">
    <property type="component" value="Unassembled WGS sequence"/>
</dbReference>
<dbReference type="SUPFAM" id="SSF46785">
    <property type="entry name" value="Winged helix' DNA-binding domain"/>
    <property type="match status" value="1"/>
</dbReference>
<reference evidence="5 6" key="1">
    <citation type="submission" date="2018-11" db="EMBL/GenBank/DDBJ databases">
        <title>Species Designations Belie Phenotypic and Genotypic Heterogeneity in Oral Streptococci.</title>
        <authorList>
            <person name="Velsko I."/>
        </authorList>
    </citation>
    <scope>NUCLEOTIDE SEQUENCE [LARGE SCALE GENOMIC DNA]</scope>
    <source>
        <strain evidence="5 6">BCC05</strain>
    </source>
</reference>
<name>A0A428IV62_STROR</name>
<dbReference type="InterPro" id="IPR036390">
    <property type="entry name" value="WH_DNA-bd_sf"/>
</dbReference>
<proteinExistence type="predicted"/>
<protein>
    <submittedName>
        <fullName evidence="5">Transcriptional regulator SlyA</fullName>
    </submittedName>
</protein>